<proteinExistence type="predicted"/>
<name>A0A2A3E576_APICC</name>
<feature type="compositionally biased region" description="Low complexity" evidence="1">
    <location>
        <begin position="713"/>
        <end position="726"/>
    </location>
</feature>
<keyword evidence="2" id="KW-0812">Transmembrane</keyword>
<feature type="compositionally biased region" description="Basic and acidic residues" evidence="1">
    <location>
        <begin position="888"/>
        <end position="898"/>
    </location>
</feature>
<feature type="region of interest" description="Disordered" evidence="1">
    <location>
        <begin position="706"/>
        <end position="732"/>
    </location>
</feature>
<dbReference type="AlphaFoldDB" id="A0A2A3E576"/>
<feature type="compositionally biased region" description="Basic and acidic residues" evidence="1">
    <location>
        <begin position="246"/>
        <end position="264"/>
    </location>
</feature>
<protein>
    <submittedName>
        <fullName evidence="3">Uncharacterized protein</fullName>
    </submittedName>
</protein>
<dbReference type="OrthoDB" id="6364622at2759"/>
<dbReference type="STRING" id="94128.A0A2A3E576"/>
<evidence type="ECO:0000256" key="1">
    <source>
        <dbReference type="SAM" id="MobiDB-lite"/>
    </source>
</evidence>
<feature type="region of interest" description="Disordered" evidence="1">
    <location>
        <begin position="237"/>
        <end position="264"/>
    </location>
</feature>
<dbReference type="EMBL" id="KZ288377">
    <property type="protein sequence ID" value="PBC26644.1"/>
    <property type="molecule type" value="Genomic_DNA"/>
</dbReference>
<reference evidence="3 4" key="1">
    <citation type="submission" date="2014-07" db="EMBL/GenBank/DDBJ databases">
        <title>Genomic and transcriptomic analysis on Apis cerana provide comprehensive insights into honey bee biology.</title>
        <authorList>
            <person name="Diao Q."/>
            <person name="Sun L."/>
            <person name="Zheng H."/>
            <person name="Zheng H."/>
            <person name="Xu S."/>
            <person name="Wang S."/>
            <person name="Zeng Z."/>
            <person name="Hu F."/>
            <person name="Su S."/>
            <person name="Wu J."/>
        </authorList>
    </citation>
    <scope>NUCLEOTIDE SEQUENCE [LARGE SCALE GENOMIC DNA]</scope>
    <source>
        <tissue evidence="3">Pupae without intestine</tissue>
    </source>
</reference>
<organism evidence="3 4">
    <name type="scientific">Apis cerana cerana</name>
    <name type="common">Oriental honeybee</name>
    <dbReference type="NCBI Taxonomy" id="94128"/>
    <lineage>
        <taxon>Eukaryota</taxon>
        <taxon>Metazoa</taxon>
        <taxon>Ecdysozoa</taxon>
        <taxon>Arthropoda</taxon>
        <taxon>Hexapoda</taxon>
        <taxon>Insecta</taxon>
        <taxon>Pterygota</taxon>
        <taxon>Neoptera</taxon>
        <taxon>Endopterygota</taxon>
        <taxon>Hymenoptera</taxon>
        <taxon>Apocrita</taxon>
        <taxon>Aculeata</taxon>
        <taxon>Apoidea</taxon>
        <taxon>Anthophila</taxon>
        <taxon>Apidae</taxon>
        <taxon>Apis</taxon>
    </lineage>
</organism>
<keyword evidence="2" id="KW-0472">Membrane</keyword>
<evidence type="ECO:0000313" key="4">
    <source>
        <dbReference type="Proteomes" id="UP000242457"/>
    </source>
</evidence>
<evidence type="ECO:0000256" key="2">
    <source>
        <dbReference type="SAM" id="Phobius"/>
    </source>
</evidence>
<feature type="region of interest" description="Disordered" evidence="1">
    <location>
        <begin position="1083"/>
        <end position="1123"/>
    </location>
</feature>
<dbReference type="Proteomes" id="UP000242457">
    <property type="component" value="Unassembled WGS sequence"/>
</dbReference>
<feature type="compositionally biased region" description="Basic and acidic residues" evidence="1">
    <location>
        <begin position="1084"/>
        <end position="1104"/>
    </location>
</feature>
<dbReference type="CDD" id="cd12087">
    <property type="entry name" value="TM_EGFR-like"/>
    <property type="match status" value="1"/>
</dbReference>
<sequence>MANVKTCVKIERTKKLTCTVAHEQREKEKAGTERGKFESLQTLCRIFRKCSEFEIGKRFIRKLILKDIYLIETRNCLINIVSLENINLNKILRDKVTFESNKIQFGENSLQKLKVERETRGRPEIRDENSGELVGKWRNNGEALEPKWRDGDTVPLLPFSQFSRFSRDKIDNEEEEDYDHRGTKYRQNNGRENFLRARNNHRAPYNDHENYESIENRHGYREREEILPRKRNRSWPIENTATFKETSNRKKDQNRDLNEDKETTSMKYREIFQVRPNDYEHEFNDEEYLKPRPRKRRPPQNYEFALVENETSLNEKRMSNNPGVWARGQENPPETTSKNDQFLQNAMELKSLLKMQQEEGLSLSEILQRRNLTLNDLLKGKIDVINALKMRDVEESEDYVEEAAKMMTNSFAKLSTTTKKPEWMHNIESIKEKNSQNDEEFVISIIPSNSSLRKNQAKGSSLTRINSGEMYSEVGNATSGKLIPASVDPPRVKVAITTPMPLPVATNSMELLQADDATVKSRNNDEIGAESLDEDEIMEFSDFTDYKKGRNGVSPVWLMMKDGDTNKSSKVESTKNHFEDRGSTLSIEKILSPTERSKSISNLSINSGNEEQFLVNSTNVNGSGIIRNEDHRVIEHSEDDYGTSSEKEYQSDMPMMYYDLEQSTEVNNSNDQRDMSKIIIQEIESALDAMSHNVNSTIENYQKLTKNPSIDKNNNNTLRNHQNTNTTEKKSYDDIISEVEPEARAEIFELFASGSSAGKRLERLLKSRNMSLEELIALRQRGSSKVHLAEVSRLRAYKSNDEYRMKNINVFKEIKSSSNEDFDIEKVINHNKRIDNMSQSSENLKSVDSLLNLTNSIRPEENITDQLMSDLKSNNHNKNTEFNNSSKTRNEDNNSKEDIKDKHTVQIVDLLTTFGSLPFIKDIQREFSDQYGNREDKNKLLLQSNNLGVMFINNEKTIHINDTSNIVESGFVKEIVKQEPSSINIQTVYSETDNIFDENESKSEKTLSRVKPTIIASGAILGVTLVVFLAIFIICRIRQKQKYRYKNTFSRAVFQGPVMAARKLSNSSSLSTVMVNVVATSTTKRPEKTEIQEPAKEMDSKSDIDNDSLDANDSWETIPDYMK</sequence>
<feature type="compositionally biased region" description="Polar residues" evidence="1">
    <location>
        <begin position="871"/>
        <end position="887"/>
    </location>
</feature>
<keyword evidence="2" id="KW-1133">Transmembrane helix</keyword>
<keyword evidence="4" id="KW-1185">Reference proteome</keyword>
<gene>
    <name evidence="3" type="ORF">APICC_01165</name>
</gene>
<feature type="transmembrane region" description="Helical" evidence="2">
    <location>
        <begin position="1014"/>
        <end position="1035"/>
    </location>
</feature>
<accession>A0A2A3E576</accession>
<feature type="region of interest" description="Disordered" evidence="1">
    <location>
        <begin position="313"/>
        <end position="337"/>
    </location>
</feature>
<evidence type="ECO:0000313" key="3">
    <source>
        <dbReference type="EMBL" id="PBC26644.1"/>
    </source>
</evidence>
<feature type="region of interest" description="Disordered" evidence="1">
    <location>
        <begin position="871"/>
        <end position="898"/>
    </location>
</feature>